<dbReference type="Pfam" id="PF02518">
    <property type="entry name" value="HATPase_c"/>
    <property type="match status" value="1"/>
</dbReference>
<keyword evidence="4" id="KW-1133">Transmembrane helix</keyword>
<dbReference type="PANTHER" id="PTHR24421:SF62">
    <property type="entry name" value="SENSORY TRANSDUCTION HISTIDINE KINASE"/>
    <property type="match status" value="1"/>
</dbReference>
<comment type="caution">
    <text evidence="6">The sequence shown here is derived from an EMBL/GenBank/DDBJ whole genome shotgun (WGS) entry which is preliminary data.</text>
</comment>
<evidence type="ECO:0000259" key="5">
    <source>
        <dbReference type="SMART" id="SM00387"/>
    </source>
</evidence>
<feature type="transmembrane region" description="Helical" evidence="4">
    <location>
        <begin position="72"/>
        <end position="100"/>
    </location>
</feature>
<gene>
    <name evidence="6" type="ORF">JOF55_003133</name>
</gene>
<evidence type="ECO:0000256" key="3">
    <source>
        <dbReference type="ARBA" id="ARBA00023012"/>
    </source>
</evidence>
<dbReference type="PROSITE" id="PS51257">
    <property type="entry name" value="PROKAR_LIPOPROTEIN"/>
    <property type="match status" value="1"/>
</dbReference>
<reference evidence="6" key="1">
    <citation type="submission" date="2023-07" db="EMBL/GenBank/DDBJ databases">
        <title>Sequencing the genomes of 1000 actinobacteria strains.</title>
        <authorList>
            <person name="Klenk H.-P."/>
        </authorList>
    </citation>
    <scope>NUCLEOTIDE SEQUENCE</scope>
    <source>
        <strain evidence="6">DSM 45977</strain>
    </source>
</reference>
<keyword evidence="4" id="KW-0472">Membrane</keyword>
<accession>A0AAE4CPB7</accession>
<dbReference type="AlphaFoldDB" id="A0AAE4CPB7"/>
<dbReference type="InterPro" id="IPR003594">
    <property type="entry name" value="HATPase_dom"/>
</dbReference>
<keyword evidence="2 6" id="KW-0418">Kinase</keyword>
<dbReference type="InterPro" id="IPR050482">
    <property type="entry name" value="Sensor_HK_TwoCompSys"/>
</dbReference>
<dbReference type="InterPro" id="IPR036890">
    <property type="entry name" value="HATPase_C_sf"/>
</dbReference>
<sequence>MDPAKFAPALRVLTACLHLLVACLLMLAALRAVLDTSPYVTGIVAAVVLTAAVYTGGAVLSTFRHSTLAAAAWLAVLSACWLVLLALAADGAWLAFPLFFLQLHLLPRRIRMVVVAATTLATILGFAWHQHTLTVGTVVGPALGAAVAVATVLGYEALHRESEQRRSLIEDLVATRAELAAAERHAGTLGERERLAREIHDTLAQGLSSIVLLLRAADRAMPRDAAVAAAREHIDRATTTAGANLAEARRFVRALTQPDLEHGSLAAALHRLCESGSSGATMTFRRTGTPVELPTPVEVALLRIAQSAVSNVERHAVADRVEVTLSYFDGAVAVDVVDDGRGFEPDRALSDGTASDRAVSGSAVSGSVEAAGAASEGGFGVSAMRTRAAELGGTMSVESAPGKGCAVAVTFPLERECRGDS</sequence>
<feature type="transmembrane region" description="Helical" evidence="4">
    <location>
        <begin position="135"/>
        <end position="158"/>
    </location>
</feature>
<feature type="domain" description="Histidine kinase/HSP90-like ATPase" evidence="5">
    <location>
        <begin position="296"/>
        <end position="415"/>
    </location>
</feature>
<dbReference type="RefSeq" id="WP_310274917.1">
    <property type="nucleotide sequence ID" value="NZ_JAVDXW010000001.1"/>
</dbReference>
<dbReference type="PIRSF" id="PIRSF037434">
    <property type="entry name" value="STHK_ChrS"/>
    <property type="match status" value="1"/>
</dbReference>
<dbReference type="PANTHER" id="PTHR24421">
    <property type="entry name" value="NITRATE/NITRITE SENSOR PROTEIN NARX-RELATED"/>
    <property type="match status" value="1"/>
</dbReference>
<proteinExistence type="predicted"/>
<dbReference type="GO" id="GO:0046983">
    <property type="term" value="F:protein dimerization activity"/>
    <property type="evidence" value="ECO:0007669"/>
    <property type="project" value="InterPro"/>
</dbReference>
<dbReference type="SUPFAM" id="SSF55874">
    <property type="entry name" value="ATPase domain of HSP90 chaperone/DNA topoisomerase II/histidine kinase"/>
    <property type="match status" value="1"/>
</dbReference>
<evidence type="ECO:0000256" key="2">
    <source>
        <dbReference type="ARBA" id="ARBA00022777"/>
    </source>
</evidence>
<protein>
    <submittedName>
        <fullName evidence="6">Signal transduction histidine kinase</fullName>
    </submittedName>
</protein>
<dbReference type="Gene3D" id="1.20.5.1930">
    <property type="match status" value="1"/>
</dbReference>
<dbReference type="EMBL" id="JAVDXW010000001">
    <property type="protein sequence ID" value="MDR7302952.1"/>
    <property type="molecule type" value="Genomic_DNA"/>
</dbReference>
<dbReference type="GO" id="GO:0016020">
    <property type="term" value="C:membrane"/>
    <property type="evidence" value="ECO:0007669"/>
    <property type="project" value="InterPro"/>
</dbReference>
<organism evidence="6 7">
    <name type="scientific">Haloactinomyces albus</name>
    <dbReference type="NCBI Taxonomy" id="1352928"/>
    <lineage>
        <taxon>Bacteria</taxon>
        <taxon>Bacillati</taxon>
        <taxon>Actinomycetota</taxon>
        <taxon>Actinomycetes</taxon>
        <taxon>Actinopolysporales</taxon>
        <taxon>Actinopolysporaceae</taxon>
        <taxon>Haloactinomyces</taxon>
    </lineage>
</organism>
<keyword evidence="3" id="KW-0902">Two-component regulatory system</keyword>
<evidence type="ECO:0000313" key="6">
    <source>
        <dbReference type="EMBL" id="MDR7302952.1"/>
    </source>
</evidence>
<feature type="transmembrane region" description="Helical" evidence="4">
    <location>
        <begin position="39"/>
        <end position="60"/>
    </location>
</feature>
<dbReference type="Proteomes" id="UP001180845">
    <property type="component" value="Unassembled WGS sequence"/>
</dbReference>
<evidence type="ECO:0000256" key="1">
    <source>
        <dbReference type="ARBA" id="ARBA00022679"/>
    </source>
</evidence>
<dbReference type="Gene3D" id="3.30.565.10">
    <property type="entry name" value="Histidine kinase-like ATPase, C-terminal domain"/>
    <property type="match status" value="1"/>
</dbReference>
<evidence type="ECO:0000313" key="7">
    <source>
        <dbReference type="Proteomes" id="UP001180845"/>
    </source>
</evidence>
<feature type="transmembrane region" description="Helical" evidence="4">
    <location>
        <begin position="6"/>
        <end position="27"/>
    </location>
</feature>
<dbReference type="SMART" id="SM00387">
    <property type="entry name" value="HATPase_c"/>
    <property type="match status" value="1"/>
</dbReference>
<keyword evidence="4" id="KW-0812">Transmembrane</keyword>
<dbReference type="CDD" id="cd16917">
    <property type="entry name" value="HATPase_UhpB-NarQ-NarX-like"/>
    <property type="match status" value="1"/>
</dbReference>
<dbReference type="InterPro" id="IPR017205">
    <property type="entry name" value="Sig_transdc_His_kinase_ChrS"/>
</dbReference>
<keyword evidence="1" id="KW-0808">Transferase</keyword>
<keyword evidence="7" id="KW-1185">Reference proteome</keyword>
<dbReference type="InterPro" id="IPR011712">
    <property type="entry name" value="Sig_transdc_His_kin_sub3_dim/P"/>
</dbReference>
<dbReference type="GO" id="GO:0000155">
    <property type="term" value="F:phosphorelay sensor kinase activity"/>
    <property type="evidence" value="ECO:0007669"/>
    <property type="project" value="InterPro"/>
</dbReference>
<name>A0AAE4CPB7_9ACTN</name>
<feature type="transmembrane region" description="Helical" evidence="4">
    <location>
        <begin position="112"/>
        <end position="129"/>
    </location>
</feature>
<evidence type="ECO:0000256" key="4">
    <source>
        <dbReference type="SAM" id="Phobius"/>
    </source>
</evidence>
<dbReference type="Pfam" id="PF07730">
    <property type="entry name" value="HisKA_3"/>
    <property type="match status" value="1"/>
</dbReference>